<keyword evidence="5" id="KW-1185">Reference proteome</keyword>
<comment type="caution">
    <text evidence="4">The sequence shown here is derived from an EMBL/GenBank/DDBJ whole genome shotgun (WGS) entry which is preliminary data.</text>
</comment>
<evidence type="ECO:0000256" key="1">
    <source>
        <dbReference type="ARBA" id="ARBA00022980"/>
    </source>
</evidence>
<evidence type="ECO:0000313" key="5">
    <source>
        <dbReference type="Proteomes" id="UP001620645"/>
    </source>
</evidence>
<dbReference type="GO" id="GO:1990904">
    <property type="term" value="C:ribonucleoprotein complex"/>
    <property type="evidence" value="ECO:0007669"/>
    <property type="project" value="UniProtKB-KW"/>
</dbReference>
<dbReference type="PANTHER" id="PTHR11489">
    <property type="entry name" value="40S RIBOSOMAL PROTEIN SA"/>
    <property type="match status" value="1"/>
</dbReference>
<dbReference type="SUPFAM" id="SSF52313">
    <property type="entry name" value="Ribosomal protein S2"/>
    <property type="match status" value="1"/>
</dbReference>
<keyword evidence="2" id="KW-0687">Ribonucleoprotein</keyword>
<organism evidence="4 5">
    <name type="scientific">Heterodera schachtii</name>
    <name type="common">Sugarbeet cyst nematode worm</name>
    <name type="synonym">Tylenchus schachtii</name>
    <dbReference type="NCBI Taxonomy" id="97005"/>
    <lineage>
        <taxon>Eukaryota</taxon>
        <taxon>Metazoa</taxon>
        <taxon>Ecdysozoa</taxon>
        <taxon>Nematoda</taxon>
        <taxon>Chromadorea</taxon>
        <taxon>Rhabditida</taxon>
        <taxon>Tylenchina</taxon>
        <taxon>Tylenchomorpha</taxon>
        <taxon>Tylenchoidea</taxon>
        <taxon>Heteroderidae</taxon>
        <taxon>Heteroderinae</taxon>
        <taxon>Heterodera</taxon>
    </lineage>
</organism>
<reference evidence="4 5" key="1">
    <citation type="submission" date="2024-10" db="EMBL/GenBank/DDBJ databases">
        <authorList>
            <person name="Kim D."/>
        </authorList>
    </citation>
    <scope>NUCLEOTIDE SEQUENCE [LARGE SCALE GENOMIC DNA]</scope>
    <source>
        <strain evidence="4">Taebaek</strain>
    </source>
</reference>
<protein>
    <submittedName>
        <fullName evidence="4">Uncharacterized protein</fullName>
    </submittedName>
</protein>
<evidence type="ECO:0000256" key="3">
    <source>
        <dbReference type="SAM" id="MobiDB-lite"/>
    </source>
</evidence>
<gene>
    <name evidence="4" type="ORF">niasHS_016387</name>
</gene>
<dbReference type="Gene3D" id="3.40.50.10490">
    <property type="entry name" value="Glucose-6-phosphate isomerase like protein, domain 1"/>
    <property type="match status" value="1"/>
</dbReference>
<evidence type="ECO:0000256" key="2">
    <source>
        <dbReference type="ARBA" id="ARBA00023274"/>
    </source>
</evidence>
<proteinExistence type="predicted"/>
<dbReference type="Proteomes" id="UP001620645">
    <property type="component" value="Unassembled WGS sequence"/>
</dbReference>
<evidence type="ECO:0000313" key="4">
    <source>
        <dbReference type="EMBL" id="KAL3071712.1"/>
    </source>
</evidence>
<name>A0ABD2HYF8_HETSC</name>
<dbReference type="EMBL" id="JBICCN010000389">
    <property type="protein sequence ID" value="KAL3071712.1"/>
    <property type="molecule type" value="Genomic_DNA"/>
</dbReference>
<dbReference type="InterPro" id="IPR005707">
    <property type="entry name" value="Ribosomal_uS2_euk/arc"/>
</dbReference>
<dbReference type="GO" id="GO:0005840">
    <property type="term" value="C:ribosome"/>
    <property type="evidence" value="ECO:0007669"/>
    <property type="project" value="UniProtKB-KW"/>
</dbReference>
<dbReference type="InterPro" id="IPR023591">
    <property type="entry name" value="Ribosomal_uS2_flav_dom_sf"/>
</dbReference>
<dbReference type="AlphaFoldDB" id="A0ABD2HYF8"/>
<sequence>MLWSTRPSRRPTRRAQVQRPPTNWNRVCSGVRPAVDQFDHLVVCEASYVNTPVIAVANTDSSLKFVDIVIPSNNKGRAVKLGFEVPHITDWAAASSGLGATHVEPLPQAQHPVWSLCLRRRLHRHSRFNCTSAKADSAQLPSIGRYSFAIFGYDPNQSTKTAKATITAGTGRAPTCKCSTRAPKISQIAEQLTRGTRCSSANCAPTNHGDAFVVARLGDFSLLSD</sequence>
<keyword evidence="1" id="KW-0689">Ribosomal protein</keyword>
<accession>A0ABD2HYF8</accession>
<feature type="region of interest" description="Disordered" evidence="3">
    <location>
        <begin position="1"/>
        <end position="20"/>
    </location>
</feature>